<organism evidence="1 3">
    <name type="scientific">Mycolicibacterium conceptionense</name>
    <dbReference type="NCBI Taxonomy" id="451644"/>
    <lineage>
        <taxon>Bacteria</taxon>
        <taxon>Bacillati</taxon>
        <taxon>Actinomycetota</taxon>
        <taxon>Actinomycetes</taxon>
        <taxon>Mycobacteriales</taxon>
        <taxon>Mycobacteriaceae</taxon>
        <taxon>Mycolicibacterium</taxon>
    </lineage>
</organism>
<dbReference type="PATRIC" id="fig|451644.5.peg.4134"/>
<reference evidence="2 4" key="2">
    <citation type="submission" date="2016-06" db="EMBL/GenBank/DDBJ databases">
        <authorList>
            <person name="Kjaerup R.B."/>
            <person name="Dalgaard T.S."/>
            <person name="Juul-Madsen H.R."/>
        </authorList>
    </citation>
    <scope>NUCLEOTIDE SEQUENCE [LARGE SCALE GENOMIC DNA]</scope>
    <source>
        <strain evidence="2 4">ACS1953</strain>
    </source>
</reference>
<dbReference type="InterPro" id="IPR027417">
    <property type="entry name" value="P-loop_NTPase"/>
</dbReference>
<dbReference type="SUPFAM" id="SSF52540">
    <property type="entry name" value="P-loop containing nucleoside triphosphate hydrolases"/>
    <property type="match status" value="1"/>
</dbReference>
<accession>A0A0J8U4Z6</accession>
<proteinExistence type="predicted"/>
<dbReference type="PANTHER" id="PTHR11070">
    <property type="entry name" value="UVRD / RECB / PCRA DNA HELICASE FAMILY MEMBER"/>
    <property type="match status" value="1"/>
</dbReference>
<comment type="caution">
    <text evidence="1">The sequence shown here is derived from an EMBL/GenBank/DDBJ whole genome shotgun (WGS) entry which is preliminary data.</text>
</comment>
<dbReference type="RefSeq" id="WP_048896101.1">
    <property type="nucleotide sequence ID" value="NZ_JBEUKP010000013.1"/>
</dbReference>
<name>A0A0J8U4Z6_9MYCO</name>
<dbReference type="PANTHER" id="PTHR11070:SF2">
    <property type="entry name" value="ATP-DEPENDENT DNA HELICASE SRS2"/>
    <property type="match status" value="1"/>
</dbReference>
<dbReference type="Proteomes" id="UP000093779">
    <property type="component" value="Unassembled WGS sequence"/>
</dbReference>
<dbReference type="EMBL" id="LFOD01000020">
    <property type="protein sequence ID" value="KMV16491.1"/>
    <property type="molecule type" value="Genomic_DNA"/>
</dbReference>
<dbReference type="GO" id="GO:0000725">
    <property type="term" value="P:recombinational repair"/>
    <property type="evidence" value="ECO:0007669"/>
    <property type="project" value="TreeGrafter"/>
</dbReference>
<dbReference type="OrthoDB" id="9810135at2"/>
<dbReference type="AlphaFoldDB" id="A0A0J8U4Z6"/>
<dbReference type="Proteomes" id="UP000037594">
    <property type="component" value="Unassembled WGS sequence"/>
</dbReference>
<evidence type="ECO:0000313" key="2">
    <source>
        <dbReference type="EMBL" id="OBF26610.1"/>
    </source>
</evidence>
<dbReference type="Gene3D" id="3.40.50.300">
    <property type="entry name" value="P-loop containing nucleotide triphosphate hydrolases"/>
    <property type="match status" value="2"/>
</dbReference>
<evidence type="ECO:0000313" key="4">
    <source>
        <dbReference type="Proteomes" id="UP000093779"/>
    </source>
</evidence>
<dbReference type="GO" id="GO:0005524">
    <property type="term" value="F:ATP binding"/>
    <property type="evidence" value="ECO:0007669"/>
    <property type="project" value="InterPro"/>
</dbReference>
<dbReference type="Pfam" id="PF13245">
    <property type="entry name" value="AAA_19"/>
    <property type="match status" value="1"/>
</dbReference>
<evidence type="ECO:0000313" key="1">
    <source>
        <dbReference type="EMBL" id="KMV16491.1"/>
    </source>
</evidence>
<reference evidence="1 3" key="1">
    <citation type="submission" date="2015-06" db="EMBL/GenBank/DDBJ databases">
        <title>Genome sequence of Mycobacterium conceptionense strain MLE.</title>
        <authorList>
            <person name="Greninger A.L."/>
            <person name="Cunningham G."/>
            <person name="Chiu C.Y."/>
            <person name="Miller S."/>
        </authorList>
    </citation>
    <scope>NUCLEOTIDE SEQUENCE [LARGE SCALE GENOMIC DNA]</scope>
    <source>
        <strain evidence="1 3">MLE</strain>
    </source>
</reference>
<dbReference type="GO" id="GO:0043138">
    <property type="term" value="F:3'-5' DNA helicase activity"/>
    <property type="evidence" value="ECO:0007669"/>
    <property type="project" value="TreeGrafter"/>
</dbReference>
<dbReference type="InterPro" id="IPR000212">
    <property type="entry name" value="DNA_helicase_UvrD/REP"/>
</dbReference>
<sequence length="553" mass="60276">MTYNPVGTQTDVIESTAAVTVVLGGAGTGKTATAAAAAAALIRGDDASRDARRRRMLIDKAASPLPPRARVLFLSFSRTAVTQVVERAGPVVGPLLSRMDVATFHGFAFRVVTDWGPAYGHPPPQRIQSEAEYRVQGPAADRLRYAQLIPLALDILGNDAVSAYYQRRYPLVICDEFQDTSDEEWRFTQSVAPMSRRILLGDVNQCIYAEMKRIDPERRVAEALLLPDAIGIDLPATSHRDPTGVLPAAADAARERRFNDPALIGAVTSQRLVVTRSGAGDRYQTAMEIIAAERSARHTVSVFTHTNAATTELSDVLTENGVRHEQVGLSEAYGEALNAQAAMVRYALQGVPGRQAFAVFVAANHRARTPLVKQIVQGTNSAFERALADVTGDLLAASNPLDVEGLAEVVANAYARLGTHRGQETWSLAARRTRAALRHLRDGKPFSAVEADLERSRHAALVGDAGLRPHPLQVMNLHQTKGREADATILLLQDDEYHGDEGPPYPTLSRLLYVVLTRARQRAHIVIPDRVHPLWSPLVHTHDRVIEEMTATS</sequence>
<gene>
    <name evidence="2" type="ORF">A5726_05420</name>
    <name evidence="1" type="ORF">ACT17_19980</name>
</gene>
<protein>
    <submittedName>
        <fullName evidence="1">Uncharacterized protein</fullName>
    </submittedName>
</protein>
<evidence type="ECO:0000313" key="3">
    <source>
        <dbReference type="Proteomes" id="UP000037594"/>
    </source>
</evidence>
<dbReference type="EMBL" id="LZHX01000019">
    <property type="protein sequence ID" value="OBF26610.1"/>
    <property type="molecule type" value="Genomic_DNA"/>
</dbReference>
<dbReference type="GO" id="GO:0003677">
    <property type="term" value="F:DNA binding"/>
    <property type="evidence" value="ECO:0007669"/>
    <property type="project" value="InterPro"/>
</dbReference>